<evidence type="ECO:0000313" key="3">
    <source>
        <dbReference type="EMBL" id="THV37955.1"/>
    </source>
</evidence>
<accession>A0A4S8Q5M3</accession>
<keyword evidence="1" id="KW-0812">Transmembrane</keyword>
<feature type="transmembrane region" description="Helical" evidence="1">
    <location>
        <begin position="133"/>
        <end position="152"/>
    </location>
</feature>
<dbReference type="InterPro" id="IPR046586">
    <property type="entry name" value="DUF6644"/>
</dbReference>
<name>A0A4S8Q5M3_9HYPH</name>
<feature type="transmembrane region" description="Helical" evidence="1">
    <location>
        <begin position="93"/>
        <end position="112"/>
    </location>
</feature>
<dbReference type="Proteomes" id="UP000307378">
    <property type="component" value="Unassembled WGS sequence"/>
</dbReference>
<sequence>MEWLAILTAPVGQALIRWPILYIFANASHILSLAMLIGASALLDLRLLGGLARLPLAETAVTLSRAAALALGATILTGALLFTVRPLEYADNTAFLIKIGLVFLGTMNALAVRASGPWAALIAGASPTPALRLVASASLAIWLAALLAGRWIGFL</sequence>
<organism evidence="3 4">
    <name type="scientific">Rhizobium rosettiformans W3</name>
    <dbReference type="NCBI Taxonomy" id="538378"/>
    <lineage>
        <taxon>Bacteria</taxon>
        <taxon>Pseudomonadati</taxon>
        <taxon>Pseudomonadota</taxon>
        <taxon>Alphaproteobacteria</taxon>
        <taxon>Hyphomicrobiales</taxon>
        <taxon>Rhizobiaceae</taxon>
        <taxon>Rhizobium/Agrobacterium group</taxon>
        <taxon>Rhizobium</taxon>
    </lineage>
</organism>
<keyword evidence="1" id="KW-0472">Membrane</keyword>
<feature type="transmembrane region" description="Helical" evidence="1">
    <location>
        <begin position="66"/>
        <end position="87"/>
    </location>
</feature>
<dbReference type="RefSeq" id="WP_136538460.1">
    <property type="nucleotide sequence ID" value="NZ_STGU01000002.1"/>
</dbReference>
<feature type="domain" description="DUF6644" evidence="2">
    <location>
        <begin position="22"/>
        <end position="154"/>
    </location>
</feature>
<evidence type="ECO:0000256" key="1">
    <source>
        <dbReference type="SAM" id="Phobius"/>
    </source>
</evidence>
<evidence type="ECO:0000313" key="4">
    <source>
        <dbReference type="Proteomes" id="UP000307378"/>
    </source>
</evidence>
<proteinExistence type="predicted"/>
<protein>
    <submittedName>
        <fullName evidence="3">DUF2214 domain-containing protein</fullName>
    </submittedName>
</protein>
<comment type="caution">
    <text evidence="3">The sequence shown here is derived from an EMBL/GenBank/DDBJ whole genome shotgun (WGS) entry which is preliminary data.</text>
</comment>
<reference evidence="3 4" key="1">
    <citation type="submission" date="2019-04" db="EMBL/GenBank/DDBJ databases">
        <title>genome sequence of strain W3.</title>
        <authorList>
            <person name="Gao J."/>
            <person name="Sun J."/>
        </authorList>
    </citation>
    <scope>NUCLEOTIDE SEQUENCE [LARGE SCALE GENOMIC DNA]</scope>
    <source>
        <strain evidence="3 4">W3</strain>
    </source>
</reference>
<feature type="transmembrane region" description="Helical" evidence="1">
    <location>
        <begin position="20"/>
        <end position="45"/>
    </location>
</feature>
<dbReference type="EMBL" id="STGU01000002">
    <property type="protein sequence ID" value="THV37955.1"/>
    <property type="molecule type" value="Genomic_DNA"/>
</dbReference>
<evidence type="ECO:0000259" key="2">
    <source>
        <dbReference type="Pfam" id="PF20349"/>
    </source>
</evidence>
<gene>
    <name evidence="3" type="ORF">FAA86_03860</name>
</gene>
<dbReference type="Pfam" id="PF20349">
    <property type="entry name" value="DUF6644"/>
    <property type="match status" value="1"/>
</dbReference>
<keyword evidence="1" id="KW-1133">Transmembrane helix</keyword>
<dbReference type="AlphaFoldDB" id="A0A4S8Q5M3"/>